<keyword evidence="2 4" id="KW-0472">Membrane</keyword>
<evidence type="ECO:0000256" key="3">
    <source>
        <dbReference type="ARBA" id="ARBA00023237"/>
    </source>
</evidence>
<evidence type="ECO:0000256" key="1">
    <source>
        <dbReference type="ARBA" id="ARBA00004442"/>
    </source>
</evidence>
<dbReference type="SUPFAM" id="SSF82171">
    <property type="entry name" value="DPP6 N-terminal domain-like"/>
    <property type="match status" value="1"/>
</dbReference>
<keyword evidence="6" id="KW-0449">Lipoprotein</keyword>
<dbReference type="SMART" id="SM00028">
    <property type="entry name" value="TPR"/>
    <property type="match status" value="3"/>
</dbReference>
<dbReference type="Gene3D" id="3.30.1330.60">
    <property type="entry name" value="OmpA-like domain"/>
    <property type="match status" value="1"/>
</dbReference>
<dbReference type="InterPro" id="IPR006665">
    <property type="entry name" value="OmpA-like"/>
</dbReference>
<dbReference type="EMBL" id="QAAD01000001">
    <property type="protein sequence ID" value="PTN10365.1"/>
    <property type="molecule type" value="Genomic_DNA"/>
</dbReference>
<accession>A0A2T5C605</accession>
<evidence type="ECO:0000256" key="2">
    <source>
        <dbReference type="ARBA" id="ARBA00023136"/>
    </source>
</evidence>
<name>A0A2T5C605_9BACT</name>
<dbReference type="Pfam" id="PF13181">
    <property type="entry name" value="TPR_8"/>
    <property type="match status" value="1"/>
</dbReference>
<comment type="subcellular location">
    <subcellularLocation>
        <location evidence="1">Cell outer membrane</location>
    </subcellularLocation>
</comment>
<dbReference type="InterPro" id="IPR006664">
    <property type="entry name" value="OMP_bac"/>
</dbReference>
<dbReference type="Pfam" id="PF07676">
    <property type="entry name" value="PD40"/>
    <property type="match status" value="2"/>
</dbReference>
<feature type="domain" description="OmpA-like" evidence="5">
    <location>
        <begin position="512"/>
        <end position="656"/>
    </location>
</feature>
<dbReference type="PROSITE" id="PS51257">
    <property type="entry name" value="PROKAR_LIPOPROTEIN"/>
    <property type="match status" value="1"/>
</dbReference>
<evidence type="ECO:0000313" key="7">
    <source>
        <dbReference type="Proteomes" id="UP000243525"/>
    </source>
</evidence>
<dbReference type="SUPFAM" id="SSF49464">
    <property type="entry name" value="Carboxypeptidase regulatory domain-like"/>
    <property type="match status" value="1"/>
</dbReference>
<dbReference type="CDD" id="cd07185">
    <property type="entry name" value="OmpA_C-like"/>
    <property type="match status" value="1"/>
</dbReference>
<reference evidence="6 7" key="1">
    <citation type="submission" date="2018-04" db="EMBL/GenBank/DDBJ databases">
        <title>Genomic Encyclopedia of Archaeal and Bacterial Type Strains, Phase II (KMG-II): from individual species to whole genera.</title>
        <authorList>
            <person name="Goeker M."/>
        </authorList>
    </citation>
    <scope>NUCLEOTIDE SEQUENCE [LARGE SCALE GENOMIC DNA]</scope>
    <source>
        <strain evidence="6 7">DSM 28823</strain>
    </source>
</reference>
<dbReference type="InterPro" id="IPR008969">
    <property type="entry name" value="CarboxyPept-like_regulatory"/>
</dbReference>
<dbReference type="RefSeq" id="WP_107820479.1">
    <property type="nucleotide sequence ID" value="NZ_QAAD01000001.1"/>
</dbReference>
<dbReference type="PANTHER" id="PTHR30329:SF21">
    <property type="entry name" value="LIPOPROTEIN YIAD-RELATED"/>
    <property type="match status" value="1"/>
</dbReference>
<comment type="caution">
    <text evidence="6">The sequence shown here is derived from an EMBL/GenBank/DDBJ whole genome shotgun (WGS) entry which is preliminary data.</text>
</comment>
<dbReference type="Gene3D" id="2.60.40.1120">
    <property type="entry name" value="Carboxypeptidase-like, regulatory domain"/>
    <property type="match status" value="1"/>
</dbReference>
<evidence type="ECO:0000313" key="6">
    <source>
        <dbReference type="EMBL" id="PTN10365.1"/>
    </source>
</evidence>
<evidence type="ECO:0000259" key="5">
    <source>
        <dbReference type="PROSITE" id="PS51123"/>
    </source>
</evidence>
<dbReference type="InterPro" id="IPR050330">
    <property type="entry name" value="Bact_OuterMem_StrucFunc"/>
</dbReference>
<proteinExistence type="predicted"/>
<dbReference type="PRINTS" id="PR01021">
    <property type="entry name" value="OMPADOMAIN"/>
</dbReference>
<sequence>MNRALLSPLLSILLLFFIAACTSQKMYNAGLSSVERGEYYRTAEKLRKAYRKDSNPQHRVEMAFQLAQAYHKLGDYGRAAIWYKNAIRRDYPDKKVIFDCAECLRAYQNFEEAKLYYQQYLELFPDDERARQGLEACDYVPLWEKNPSRYIVSPVRELSSRYSDYGVAYVGGRDNEVIFSSMRESENTGKQKSAITGEHFADLFRSEFLLQKQKWSEPELLDESRIINTEDEEGAPAISPNGDLMVFTRCRYDKSKNMGASLFATRMSRGNWSEPMLVPLADDSLIVAHPAFSPDGNTLYFVSNRGGGLGGTDIWMASREGNSFGNPVNLGKEINTPGNELFPSMDYEGNLYFSSDYHPGMGGLDIFKATKDEDGQWQVENLQVPVNSSGDDFGMTFINAEDPRGLFASNRKGSRSDDIYSFYLPPKVYRITGEIYDQETGQRLDGARVRVIATDGTNLRMRANDGKFQLKLNPETEYVFAAYRDGYLSDKLRENTIGLTDSKDFNVRLYLRPIDEPVKVENISYAFGAWELNEASKHSLDSLVQILNLNPTITIELMSHTDHVGSDKFNFELSQKRAQAAVDYLIQRGISPDRLVAKGYGETWPKKVTRELARQYDFLRRNDELTEDYINRLSVDQQEIAKSINRRTEFRVLSTDYQEEYQPER</sequence>
<dbReference type="SUPFAM" id="SSF48452">
    <property type="entry name" value="TPR-like"/>
    <property type="match status" value="1"/>
</dbReference>
<dbReference type="InterPro" id="IPR036737">
    <property type="entry name" value="OmpA-like_sf"/>
</dbReference>
<dbReference type="InterPro" id="IPR011990">
    <property type="entry name" value="TPR-like_helical_dom_sf"/>
</dbReference>
<dbReference type="GO" id="GO:0009279">
    <property type="term" value="C:cell outer membrane"/>
    <property type="evidence" value="ECO:0007669"/>
    <property type="project" value="UniProtKB-SubCell"/>
</dbReference>
<dbReference type="Pfam" id="PF00691">
    <property type="entry name" value="OmpA"/>
    <property type="match status" value="1"/>
</dbReference>
<dbReference type="Proteomes" id="UP000243525">
    <property type="component" value="Unassembled WGS sequence"/>
</dbReference>
<dbReference type="InterPro" id="IPR019734">
    <property type="entry name" value="TPR_rpt"/>
</dbReference>
<organism evidence="6 7">
    <name type="scientific">Mangrovibacterium marinum</name>
    <dbReference type="NCBI Taxonomy" id="1639118"/>
    <lineage>
        <taxon>Bacteria</taxon>
        <taxon>Pseudomonadati</taxon>
        <taxon>Bacteroidota</taxon>
        <taxon>Bacteroidia</taxon>
        <taxon>Marinilabiliales</taxon>
        <taxon>Prolixibacteraceae</taxon>
        <taxon>Mangrovibacterium</taxon>
    </lineage>
</organism>
<dbReference type="InterPro" id="IPR011042">
    <property type="entry name" value="6-blade_b-propeller_TolB-like"/>
</dbReference>
<dbReference type="PROSITE" id="PS51123">
    <property type="entry name" value="OMPA_2"/>
    <property type="match status" value="1"/>
</dbReference>
<keyword evidence="7" id="KW-1185">Reference proteome</keyword>
<dbReference type="Gene3D" id="1.25.40.10">
    <property type="entry name" value="Tetratricopeptide repeat domain"/>
    <property type="match status" value="1"/>
</dbReference>
<protein>
    <submittedName>
        <fullName evidence="6">Peptidoglycan-associated lipoprotein</fullName>
    </submittedName>
</protein>
<keyword evidence="3" id="KW-0998">Cell outer membrane</keyword>
<dbReference type="AlphaFoldDB" id="A0A2T5C605"/>
<dbReference type="SUPFAM" id="SSF103088">
    <property type="entry name" value="OmpA-like"/>
    <property type="match status" value="1"/>
</dbReference>
<dbReference type="InterPro" id="IPR011659">
    <property type="entry name" value="WD40"/>
</dbReference>
<dbReference type="PANTHER" id="PTHR30329">
    <property type="entry name" value="STATOR ELEMENT OF FLAGELLAR MOTOR COMPLEX"/>
    <property type="match status" value="1"/>
</dbReference>
<dbReference type="OrthoDB" id="1488841at2"/>
<gene>
    <name evidence="6" type="ORF">C8N47_10113</name>
</gene>
<dbReference type="Gene3D" id="2.120.10.30">
    <property type="entry name" value="TolB, C-terminal domain"/>
    <property type="match status" value="1"/>
</dbReference>
<evidence type="ECO:0000256" key="4">
    <source>
        <dbReference type="PROSITE-ProRule" id="PRU00473"/>
    </source>
</evidence>